<organism evidence="4 5">
    <name type="scientific">Tritrichomonas musculus</name>
    <dbReference type="NCBI Taxonomy" id="1915356"/>
    <lineage>
        <taxon>Eukaryota</taxon>
        <taxon>Metamonada</taxon>
        <taxon>Parabasalia</taxon>
        <taxon>Tritrichomonadida</taxon>
        <taxon>Tritrichomonadidae</taxon>
        <taxon>Tritrichomonas</taxon>
    </lineage>
</organism>
<dbReference type="Proteomes" id="UP001470230">
    <property type="component" value="Unassembled WGS sequence"/>
</dbReference>
<evidence type="ECO:0000259" key="3">
    <source>
        <dbReference type="PROSITE" id="PS50002"/>
    </source>
</evidence>
<comment type="caution">
    <text evidence="4">The sequence shown here is derived from an EMBL/GenBank/DDBJ whole genome shotgun (WGS) entry which is preliminary data.</text>
</comment>
<keyword evidence="1 2" id="KW-0728">SH3 domain</keyword>
<dbReference type="PROSITE" id="PS50002">
    <property type="entry name" value="SH3"/>
    <property type="match status" value="1"/>
</dbReference>
<protein>
    <recommendedName>
        <fullName evidence="3">SH3 domain-containing protein</fullName>
    </recommendedName>
</protein>
<evidence type="ECO:0000256" key="2">
    <source>
        <dbReference type="PROSITE-ProRule" id="PRU00192"/>
    </source>
</evidence>
<accession>A0ABR2HX49</accession>
<proteinExistence type="predicted"/>
<keyword evidence="5" id="KW-1185">Reference proteome</keyword>
<evidence type="ECO:0000313" key="5">
    <source>
        <dbReference type="Proteomes" id="UP001470230"/>
    </source>
</evidence>
<feature type="domain" description="SH3" evidence="3">
    <location>
        <begin position="308"/>
        <end position="372"/>
    </location>
</feature>
<evidence type="ECO:0000313" key="4">
    <source>
        <dbReference type="EMBL" id="KAK8853844.1"/>
    </source>
</evidence>
<dbReference type="InterPro" id="IPR001452">
    <property type="entry name" value="SH3_domain"/>
</dbReference>
<evidence type="ECO:0000256" key="1">
    <source>
        <dbReference type="ARBA" id="ARBA00022443"/>
    </source>
</evidence>
<dbReference type="SUPFAM" id="SSF50044">
    <property type="entry name" value="SH3-domain"/>
    <property type="match status" value="1"/>
</dbReference>
<dbReference type="SUPFAM" id="SSF103657">
    <property type="entry name" value="BAR/IMD domain-like"/>
    <property type="match status" value="1"/>
</dbReference>
<dbReference type="Gene3D" id="2.30.30.40">
    <property type="entry name" value="SH3 Domains"/>
    <property type="match status" value="1"/>
</dbReference>
<reference evidence="4 5" key="1">
    <citation type="submission" date="2024-04" db="EMBL/GenBank/DDBJ databases">
        <title>Tritrichomonas musculus Genome.</title>
        <authorList>
            <person name="Alves-Ferreira E."/>
            <person name="Grigg M."/>
            <person name="Lorenzi H."/>
            <person name="Galac M."/>
        </authorList>
    </citation>
    <scope>NUCLEOTIDE SEQUENCE [LARGE SCALE GENOMIC DNA]</scope>
    <source>
        <strain evidence="4 5">EAF2021</strain>
    </source>
</reference>
<sequence>MSNYKDITKYTELATVLQQTKEKEIENYQLLRKYLEKVGSNYSHLIGIIQKFKCEYLPKSDKASISPKFSPKYEPEYATEVGKCFSKLASTYLMEEDSLRTILEQINGPIMSKLDSDLSHYDQDFNNLMKQFKENLEAPKKLIKSYNAKHQKYFEAGDKVKEMINSKKSSSAIKKAKAEFISAKKAAINEYNELRVSIAKYSGEIERILTSFEDLEKKRAINMQMLLNLISTELLDNASTEFVQGKSFIVNEIRSAKPSKDVKILSSALHSNPPISISQTPEASDSFQLVKINPAVCSFLKPEQLFQKDCSEGRTVMKCKNDINGIGNKLKVKSGELVVVLEEITEKDEHYFKCKNINESVGLIPASFLEQP</sequence>
<dbReference type="InterPro" id="IPR036028">
    <property type="entry name" value="SH3-like_dom_sf"/>
</dbReference>
<name>A0ABR2HX49_9EUKA</name>
<dbReference type="EMBL" id="JAPFFF010000021">
    <property type="protein sequence ID" value="KAK8853844.1"/>
    <property type="molecule type" value="Genomic_DNA"/>
</dbReference>
<dbReference type="InterPro" id="IPR027267">
    <property type="entry name" value="AH/BAR_dom_sf"/>
</dbReference>
<dbReference type="Gene3D" id="1.20.1270.60">
    <property type="entry name" value="Arfaptin homology (AH) domain/BAR domain"/>
    <property type="match status" value="1"/>
</dbReference>
<gene>
    <name evidence="4" type="ORF">M9Y10_016387</name>
</gene>